<accession>A0A6M9PD34</accession>
<feature type="transmembrane region" description="Helical" evidence="1">
    <location>
        <begin position="57"/>
        <end position="75"/>
    </location>
</feature>
<evidence type="ECO:0008006" key="4">
    <source>
        <dbReference type="Google" id="ProtNLM"/>
    </source>
</evidence>
<keyword evidence="1" id="KW-0812">Transmembrane</keyword>
<dbReference type="KEGG" id="pard:DN92_01740"/>
<organism evidence="2 3">
    <name type="scientific">Polynucleobacter arcticus</name>
    <dbReference type="NCBI Taxonomy" id="1743165"/>
    <lineage>
        <taxon>Bacteria</taxon>
        <taxon>Pseudomonadati</taxon>
        <taxon>Pseudomonadota</taxon>
        <taxon>Betaproteobacteria</taxon>
        <taxon>Burkholderiales</taxon>
        <taxon>Burkholderiaceae</taxon>
        <taxon>Polynucleobacter</taxon>
    </lineage>
</organism>
<evidence type="ECO:0000313" key="2">
    <source>
        <dbReference type="EMBL" id="QKM59864.1"/>
    </source>
</evidence>
<evidence type="ECO:0000313" key="3">
    <source>
        <dbReference type="Proteomes" id="UP000501090"/>
    </source>
</evidence>
<evidence type="ECO:0000256" key="1">
    <source>
        <dbReference type="SAM" id="Phobius"/>
    </source>
</evidence>
<sequence>MSEFIKQMRTRIKEAKTVVNPRRNDHAQKTSPSAGNKLNTMLTANSAFISPIGVSRLLTYILMLACAVSVTYWLMRVAQVPSAPGQSALGMNKGMTLYSNQDASAAYDLFGNKPLVTENIYLQGIVVTSKNKDGSLDGFAIFEIDGKPTNAISVGEGLGKGLTLHSIGDESATLLYQGQKLDFKLHKSGPAKGNQSAKGASKK</sequence>
<reference evidence="2 3" key="1">
    <citation type="submission" date="2018-04" db="EMBL/GenBank/DDBJ databases">
        <title>Polynucleobacter sp. UK-Long2-W17 genome.</title>
        <authorList>
            <person name="Hahn M.W."/>
        </authorList>
    </citation>
    <scope>NUCLEOTIDE SEQUENCE [LARGE SCALE GENOMIC DNA]</scope>
    <source>
        <strain evidence="2 3">UK-Long2-W17</strain>
    </source>
</reference>
<gene>
    <name evidence="2" type="ORF">DN92_01740</name>
</gene>
<name>A0A6M9PD34_9BURK</name>
<dbReference type="AlphaFoldDB" id="A0A6M9PD34"/>
<dbReference type="EMBL" id="CP028940">
    <property type="protein sequence ID" value="QKM59864.1"/>
    <property type="molecule type" value="Genomic_DNA"/>
</dbReference>
<keyword evidence="1" id="KW-1133">Transmembrane helix</keyword>
<keyword evidence="1" id="KW-0472">Membrane</keyword>
<protein>
    <recommendedName>
        <fullName evidence="4">Type II secretion system protein GspC N-terminal domain-containing protein</fullName>
    </recommendedName>
</protein>
<proteinExistence type="predicted"/>
<dbReference type="Proteomes" id="UP000501090">
    <property type="component" value="Chromosome"/>
</dbReference>
<keyword evidence="3" id="KW-1185">Reference proteome</keyword>